<protein>
    <submittedName>
        <fullName evidence="7">Lysine transporter LysE</fullName>
    </submittedName>
</protein>
<dbReference type="PANTHER" id="PTHR30086:SF20">
    <property type="entry name" value="ARGININE EXPORTER PROTEIN ARGO-RELATED"/>
    <property type="match status" value="1"/>
</dbReference>
<dbReference type="EMBL" id="CP009247">
    <property type="protein sequence ID" value="APT89357.1"/>
    <property type="molecule type" value="Genomic_DNA"/>
</dbReference>
<evidence type="ECO:0000313" key="7">
    <source>
        <dbReference type="EMBL" id="APT89357.1"/>
    </source>
</evidence>
<dbReference type="AlphaFoldDB" id="A0A1L7CU49"/>
<gene>
    <name evidence="7" type="ORF">CFRA_08955</name>
</gene>
<dbReference type="InterPro" id="IPR001123">
    <property type="entry name" value="LeuE-type"/>
</dbReference>
<name>A0A1L7CU49_9CORY</name>
<dbReference type="Pfam" id="PF01810">
    <property type="entry name" value="LysE"/>
    <property type="match status" value="1"/>
</dbReference>
<evidence type="ECO:0000256" key="4">
    <source>
        <dbReference type="ARBA" id="ARBA00022989"/>
    </source>
</evidence>
<keyword evidence="3 6" id="KW-0812">Transmembrane</keyword>
<evidence type="ECO:0000256" key="3">
    <source>
        <dbReference type="ARBA" id="ARBA00022692"/>
    </source>
</evidence>
<keyword evidence="5 6" id="KW-0472">Membrane</keyword>
<keyword evidence="8" id="KW-1185">Reference proteome</keyword>
<evidence type="ECO:0000256" key="1">
    <source>
        <dbReference type="ARBA" id="ARBA00004651"/>
    </source>
</evidence>
<organism evidence="7 8">
    <name type="scientific">Corynebacterium frankenforstense DSM 45800</name>
    <dbReference type="NCBI Taxonomy" id="1437875"/>
    <lineage>
        <taxon>Bacteria</taxon>
        <taxon>Bacillati</taxon>
        <taxon>Actinomycetota</taxon>
        <taxon>Actinomycetes</taxon>
        <taxon>Mycobacteriales</taxon>
        <taxon>Corynebacteriaceae</taxon>
        <taxon>Corynebacterium</taxon>
    </lineage>
</organism>
<dbReference type="Proteomes" id="UP000185434">
    <property type="component" value="Chromosome"/>
</dbReference>
<dbReference type="GO" id="GO:0005886">
    <property type="term" value="C:plasma membrane"/>
    <property type="evidence" value="ECO:0007669"/>
    <property type="project" value="UniProtKB-SubCell"/>
</dbReference>
<keyword evidence="4 6" id="KW-1133">Transmembrane helix</keyword>
<evidence type="ECO:0000256" key="5">
    <source>
        <dbReference type="ARBA" id="ARBA00023136"/>
    </source>
</evidence>
<evidence type="ECO:0000313" key="8">
    <source>
        <dbReference type="Proteomes" id="UP000185434"/>
    </source>
</evidence>
<proteinExistence type="predicted"/>
<reference evidence="7 8" key="1">
    <citation type="submission" date="2014-08" db="EMBL/GenBank/DDBJ databases">
        <title>Complete genome sequence of Corynebacterium frankenforstense ST18(T) (=DSM 45800(T)), isolated from raw cow milk.</title>
        <authorList>
            <person name="Ruckert C."/>
            <person name="Albersmeier A."/>
            <person name="Winkler A."/>
            <person name="Lipski A."/>
            <person name="Kalinowski J."/>
        </authorList>
    </citation>
    <scope>NUCLEOTIDE SEQUENCE [LARGE SCALE GENOMIC DNA]</scope>
    <source>
        <strain evidence="7 8">ST18</strain>
    </source>
</reference>
<feature type="transmembrane region" description="Helical" evidence="6">
    <location>
        <begin position="69"/>
        <end position="90"/>
    </location>
</feature>
<keyword evidence="2" id="KW-1003">Cell membrane</keyword>
<dbReference type="KEGG" id="cfk:CFRA_08955"/>
<dbReference type="RefSeq" id="WP_075664345.1">
    <property type="nucleotide sequence ID" value="NZ_CP009247.1"/>
</dbReference>
<feature type="transmembrane region" description="Helical" evidence="6">
    <location>
        <begin position="183"/>
        <end position="207"/>
    </location>
</feature>
<sequence>MTWAQFASAMLLNLLGVASPGPDILLVTRLATRSRTHAYRAVAGVQTGALIWITATVLGAAALFSAYPAAVGVIELVGGVFLVLMGRGMAASGLRQRREPPVDAEAAAAALGTPWSAWRTGLATNLSNPKIVLFLAAIVGPLLPPDPSLGEAALLVLALWLPSIAYFWLLATVVSTEAVRRRLLGAGAWIDIGAGVIFLLIGAVLAWRGAVALF</sequence>
<comment type="subcellular location">
    <subcellularLocation>
        <location evidence="1">Cell membrane</location>
        <topology evidence="1">Multi-pass membrane protein</topology>
    </subcellularLocation>
</comment>
<feature type="transmembrane region" description="Helical" evidence="6">
    <location>
        <begin position="126"/>
        <end position="143"/>
    </location>
</feature>
<feature type="transmembrane region" description="Helical" evidence="6">
    <location>
        <begin position="149"/>
        <end position="171"/>
    </location>
</feature>
<dbReference type="STRING" id="1437875.CFRA_08955"/>
<accession>A0A1L7CU49</accession>
<feature type="transmembrane region" description="Helical" evidence="6">
    <location>
        <begin position="38"/>
        <end position="63"/>
    </location>
</feature>
<evidence type="ECO:0000256" key="2">
    <source>
        <dbReference type="ARBA" id="ARBA00022475"/>
    </source>
</evidence>
<dbReference type="GO" id="GO:0015171">
    <property type="term" value="F:amino acid transmembrane transporter activity"/>
    <property type="evidence" value="ECO:0007669"/>
    <property type="project" value="TreeGrafter"/>
</dbReference>
<dbReference type="PANTHER" id="PTHR30086">
    <property type="entry name" value="ARGININE EXPORTER PROTEIN ARGO"/>
    <property type="match status" value="1"/>
</dbReference>
<evidence type="ECO:0000256" key="6">
    <source>
        <dbReference type="SAM" id="Phobius"/>
    </source>
</evidence>